<sequence length="302" mass="32714">MQTISNAKNVDASQVAIYTFGFGNDSDNNLLSDIALKSHDLQLKLKPLKDDGDIDTIVVAPGTDYTQSVDPTTGVIVISFGTIFSGESRKVILTLTLKNSTVTTSRYDAELADAQNIFTAQGKRHVTGAPEAELAPRAEADAIRQARLKADAGDLDEARYTLVDAQSALEHVVLSDGQKLVKAVSPQRYVAAHLAVNTLLRAELVQLVKLMDNKGIYESKGGRAYALASEASHGRQRYAARGGGEDDDVRLFSTPPMDSYLEQAKNFEKDPTVTVPSAAEDVKREVAAVRNHFGYRMGRLMG</sequence>
<evidence type="ECO:0000259" key="1">
    <source>
        <dbReference type="Pfam" id="PF14624"/>
    </source>
</evidence>
<feature type="domain" description="VWA-Hint protein Vwaint" evidence="1">
    <location>
        <begin position="198"/>
        <end position="265"/>
    </location>
</feature>
<comment type="caution">
    <text evidence="2">The sequence shown here is derived from an EMBL/GenBank/DDBJ whole genome shotgun (WGS) entry which is preliminary data.</text>
</comment>
<evidence type="ECO:0000313" key="2">
    <source>
        <dbReference type="EMBL" id="KAF8733308.1"/>
    </source>
</evidence>
<evidence type="ECO:0000313" key="3">
    <source>
        <dbReference type="Proteomes" id="UP000636709"/>
    </source>
</evidence>
<organism evidence="2 3">
    <name type="scientific">Digitaria exilis</name>
    <dbReference type="NCBI Taxonomy" id="1010633"/>
    <lineage>
        <taxon>Eukaryota</taxon>
        <taxon>Viridiplantae</taxon>
        <taxon>Streptophyta</taxon>
        <taxon>Embryophyta</taxon>
        <taxon>Tracheophyta</taxon>
        <taxon>Spermatophyta</taxon>
        <taxon>Magnoliopsida</taxon>
        <taxon>Liliopsida</taxon>
        <taxon>Poales</taxon>
        <taxon>Poaceae</taxon>
        <taxon>PACMAD clade</taxon>
        <taxon>Panicoideae</taxon>
        <taxon>Panicodae</taxon>
        <taxon>Paniceae</taxon>
        <taxon>Anthephorinae</taxon>
        <taxon>Digitaria</taxon>
    </lineage>
</organism>
<accession>A0A835FAM3</accession>
<keyword evidence="3" id="KW-1185">Reference proteome</keyword>
<dbReference type="InterPro" id="IPR032838">
    <property type="entry name" value="Vwaint_dom"/>
</dbReference>
<reference evidence="2" key="1">
    <citation type="submission" date="2020-07" db="EMBL/GenBank/DDBJ databases">
        <title>Genome sequence and genetic diversity analysis of an under-domesticated orphan crop, white fonio (Digitaria exilis).</title>
        <authorList>
            <person name="Bennetzen J.L."/>
            <person name="Chen S."/>
            <person name="Ma X."/>
            <person name="Wang X."/>
            <person name="Yssel A.E.J."/>
            <person name="Chaluvadi S.R."/>
            <person name="Johnson M."/>
            <person name="Gangashetty P."/>
            <person name="Hamidou F."/>
            <person name="Sanogo M.D."/>
            <person name="Zwaenepoel A."/>
            <person name="Wallace J."/>
            <person name="Van De Peer Y."/>
            <person name="Van Deynze A."/>
        </authorList>
    </citation>
    <scope>NUCLEOTIDE SEQUENCE</scope>
    <source>
        <tissue evidence="2">Leaves</tissue>
    </source>
</reference>
<name>A0A835FAM3_9POAL</name>
<dbReference type="AlphaFoldDB" id="A0A835FAM3"/>
<gene>
    <name evidence="2" type="ORF">HU200_014912</name>
</gene>
<protein>
    <recommendedName>
        <fullName evidence="1">VWA-Hint protein Vwaint domain-containing protein</fullName>
    </recommendedName>
</protein>
<proteinExistence type="predicted"/>
<dbReference type="OrthoDB" id="687730at2759"/>
<dbReference type="Proteomes" id="UP000636709">
    <property type="component" value="Unassembled WGS sequence"/>
</dbReference>
<dbReference type="EMBL" id="JACEFO010001601">
    <property type="protein sequence ID" value="KAF8733308.1"/>
    <property type="molecule type" value="Genomic_DNA"/>
</dbReference>
<dbReference type="Pfam" id="PF14624">
    <property type="entry name" value="Vwaint"/>
    <property type="match status" value="1"/>
</dbReference>